<dbReference type="OrthoDB" id="249894at2759"/>
<reference evidence="2 3" key="1">
    <citation type="submission" date="2017-03" db="EMBL/GenBank/DDBJ databases">
        <title>An alternative strategy for trypanosome survival in the mammalian bloodstream revealed through genome and transcriptome analysis of the ubiquitous bovine parasite Trypanosoma (Megatrypanum) theileri.</title>
        <authorList>
            <person name="Kelly S."/>
            <person name="Ivens A."/>
            <person name="Mott A."/>
            <person name="O'Neill E."/>
            <person name="Emms D."/>
            <person name="Macleod O."/>
            <person name="Voorheis P."/>
            <person name="Matthews J."/>
            <person name="Matthews K."/>
            <person name="Carrington M."/>
        </authorList>
    </citation>
    <scope>NUCLEOTIDE SEQUENCE [LARGE SCALE GENOMIC DNA]</scope>
    <source>
        <strain evidence="2">Edinburgh</strain>
    </source>
</reference>
<dbReference type="Proteomes" id="UP000192257">
    <property type="component" value="Unassembled WGS sequence"/>
</dbReference>
<name>A0A1X0P4N6_9TRYP</name>
<dbReference type="GeneID" id="39983232"/>
<dbReference type="PANTHER" id="PTHR40736:SF1">
    <property type="match status" value="1"/>
</dbReference>
<feature type="region of interest" description="Disordered" evidence="1">
    <location>
        <begin position="113"/>
        <end position="133"/>
    </location>
</feature>
<comment type="caution">
    <text evidence="2">The sequence shown here is derived from an EMBL/GenBank/DDBJ whole genome shotgun (WGS) entry which is preliminary data.</text>
</comment>
<organism evidence="2 3">
    <name type="scientific">Trypanosoma theileri</name>
    <dbReference type="NCBI Taxonomy" id="67003"/>
    <lineage>
        <taxon>Eukaryota</taxon>
        <taxon>Discoba</taxon>
        <taxon>Euglenozoa</taxon>
        <taxon>Kinetoplastea</taxon>
        <taxon>Metakinetoplastina</taxon>
        <taxon>Trypanosomatida</taxon>
        <taxon>Trypanosomatidae</taxon>
        <taxon>Trypanosoma</taxon>
    </lineage>
</organism>
<evidence type="ECO:0000313" key="3">
    <source>
        <dbReference type="Proteomes" id="UP000192257"/>
    </source>
</evidence>
<protein>
    <submittedName>
        <fullName evidence="2">Uncharacterized protein</fullName>
    </submittedName>
</protein>
<evidence type="ECO:0000313" key="2">
    <source>
        <dbReference type="EMBL" id="ORC91410.1"/>
    </source>
</evidence>
<dbReference type="EMBL" id="NBCO01000006">
    <property type="protein sequence ID" value="ORC91410.1"/>
    <property type="molecule type" value="Genomic_DNA"/>
</dbReference>
<gene>
    <name evidence="2" type="ORF">TM35_000064150</name>
</gene>
<dbReference type="VEuPathDB" id="TriTrypDB:TM35_000064150"/>
<evidence type="ECO:0000256" key="1">
    <source>
        <dbReference type="SAM" id="MobiDB-lite"/>
    </source>
</evidence>
<dbReference type="PANTHER" id="PTHR40736">
    <property type="match status" value="1"/>
</dbReference>
<accession>A0A1X0P4N6</accession>
<sequence length="133" mass="15166">MLRRTAFLARTPVSVFLHEPSQRKTFDETLAHCSANGTDMASGLSSDFALLQSKLLKYRVVRLCDELRYVRHHPLSSMPSFLDLVKHLVLLTTLFFLFRNVGRLSLRPLVEPPKEQEAVEAETHDTQVEGKSE</sequence>
<dbReference type="AlphaFoldDB" id="A0A1X0P4N6"/>
<dbReference type="RefSeq" id="XP_028885476.1">
    <property type="nucleotide sequence ID" value="XM_029023452.1"/>
</dbReference>
<keyword evidence="3" id="KW-1185">Reference proteome</keyword>
<proteinExistence type="predicted"/>